<keyword evidence="3" id="KW-1185">Reference proteome</keyword>
<feature type="compositionally biased region" description="Low complexity" evidence="1">
    <location>
        <begin position="647"/>
        <end position="663"/>
    </location>
</feature>
<accession>A0A5K0UA53</accession>
<feature type="region of interest" description="Disordered" evidence="1">
    <location>
        <begin position="296"/>
        <end position="322"/>
    </location>
</feature>
<dbReference type="EMBL" id="UPSH01000001">
    <property type="protein sequence ID" value="VBB18344.1"/>
    <property type="molecule type" value="Genomic_DNA"/>
</dbReference>
<proteinExistence type="predicted"/>
<comment type="caution">
    <text evidence="2">The sequence shown here is derived from an EMBL/GenBank/DDBJ whole genome shotgun (WGS) entry which is preliminary data.</text>
</comment>
<dbReference type="InterPro" id="IPR036770">
    <property type="entry name" value="Ankyrin_rpt-contain_sf"/>
</dbReference>
<reference evidence="2 3" key="1">
    <citation type="submission" date="2018-10" db="EMBL/GenBank/DDBJ databases">
        <authorList>
            <consortium name="IHU Genomes"/>
        </authorList>
    </citation>
    <scope>NUCLEOTIDE SEQUENCE [LARGE SCALE GENOMIC DNA]</scope>
    <source>
        <strain evidence="2 3">A1</strain>
    </source>
</reference>
<evidence type="ECO:0000313" key="3">
    <source>
        <dbReference type="Proteomes" id="UP000594342"/>
    </source>
</evidence>
<sequence>MTVFVTYIYTINGLIKIFLFDIYIMNNLSNSMGEYNKNIDSIGTEISYSSSEAPALTGGAKSKGSFSSSGARQNQNITIQSQNGGKFLNFLFGGETSSEKSQTLTSTEMTELVMRAIESGRYQAADFLLEQRFIPDMEYVNAKKENLINALVKARTNMQNADKALAQLIPKAKDALNVPDANGMTAFFNAVSRGFGDVAQFMEKYGAKRIAPSSDQRIVSEYDVSDKDTESAIYESQNGRPVAIEVVKAPAGSQKPSIFAKPEGSPASRMTQQVSIPDLSGDDTIAGIVKAFKTRSTASESDGSQIVRTDAEVEPRPARTPHAQQVNLNEQIRIMKELMAKTGQKADESIRKITTRSQPPVGFVSQPQGDTIGESIVQQPIAVKNPTADIDSNADSEVFVEALAEKLVGRSPTSSFPQNAQMQQVAPINPVNPVSFDQQMPVSNLAPINADMLAQQMQSANYASGQLVGGARGKATKTGSKTGSTTKKTTSKVVGKRQMVGFSELSDNYDMFGGMSDNEMRRISRASTNQKNKFHEEAVEKILAHLSKKDPMTAKAVKAIIYDEVKQANKEASGLDRAALLLKAITKEKVDKVLQQKDMIKKIVDYLEQKNAEKESSKDSDKKPASKKVMKRAEPDFESSIEETSDYDSSNYSSTSVEQTGGSKKSKHTSKKTSTLFKYQDF</sequence>
<organism evidence="2 3">
    <name type="scientific">Yasminevirus sp. GU-2018</name>
    <dbReference type="NCBI Taxonomy" id="2420051"/>
    <lineage>
        <taxon>Viruses</taxon>
        <taxon>Varidnaviria</taxon>
        <taxon>Bamfordvirae</taxon>
        <taxon>Nucleocytoviricota</taxon>
        <taxon>Megaviricetes</taxon>
        <taxon>Imitervirales</taxon>
        <taxon>Mimiviridae</taxon>
        <taxon>Klosneuvirinae</taxon>
        <taxon>Yasminevirus</taxon>
        <taxon>Yasminevirus saudimassiliense</taxon>
    </lineage>
</organism>
<gene>
    <name evidence="2" type="ORF">YASMINEVIRUS_807</name>
</gene>
<feature type="compositionally biased region" description="Low complexity" evidence="1">
    <location>
        <begin position="476"/>
        <end position="490"/>
    </location>
</feature>
<protein>
    <submittedName>
        <fullName evidence="2">GATA zinc finger domain-containing protein 4-like</fullName>
    </submittedName>
</protein>
<feature type="region of interest" description="Disordered" evidence="1">
    <location>
        <begin position="470"/>
        <end position="490"/>
    </location>
</feature>
<feature type="compositionally biased region" description="Acidic residues" evidence="1">
    <location>
        <begin position="636"/>
        <end position="646"/>
    </location>
</feature>
<name>A0A5K0UA53_9VIRU</name>
<evidence type="ECO:0000256" key="1">
    <source>
        <dbReference type="SAM" id="MobiDB-lite"/>
    </source>
</evidence>
<dbReference type="Proteomes" id="UP000594342">
    <property type="component" value="Unassembled WGS sequence"/>
</dbReference>
<dbReference type="Gene3D" id="1.25.40.20">
    <property type="entry name" value="Ankyrin repeat-containing domain"/>
    <property type="match status" value="1"/>
</dbReference>
<feature type="compositionally biased region" description="Polar residues" evidence="1">
    <location>
        <begin position="296"/>
        <end position="307"/>
    </location>
</feature>
<evidence type="ECO:0000313" key="2">
    <source>
        <dbReference type="EMBL" id="VBB18344.1"/>
    </source>
</evidence>
<feature type="region of interest" description="Disordered" evidence="1">
    <location>
        <begin position="611"/>
        <end position="682"/>
    </location>
</feature>
<dbReference type="SUPFAM" id="SSF48403">
    <property type="entry name" value="Ankyrin repeat"/>
    <property type="match status" value="1"/>
</dbReference>
<feature type="compositionally biased region" description="Basic and acidic residues" evidence="1">
    <location>
        <begin position="611"/>
        <end position="624"/>
    </location>
</feature>